<accession>A0A1E3Q0G2</accession>
<proteinExistence type="predicted"/>
<evidence type="ECO:0000313" key="2">
    <source>
        <dbReference type="Proteomes" id="UP000094385"/>
    </source>
</evidence>
<gene>
    <name evidence="1" type="ORF">LIPSTDRAFT_73781</name>
</gene>
<evidence type="ECO:0000313" key="1">
    <source>
        <dbReference type="EMBL" id="ODQ71161.1"/>
    </source>
</evidence>
<organism evidence="1 2">
    <name type="scientific">Lipomyces starkeyi NRRL Y-11557</name>
    <dbReference type="NCBI Taxonomy" id="675824"/>
    <lineage>
        <taxon>Eukaryota</taxon>
        <taxon>Fungi</taxon>
        <taxon>Dikarya</taxon>
        <taxon>Ascomycota</taxon>
        <taxon>Saccharomycotina</taxon>
        <taxon>Lipomycetes</taxon>
        <taxon>Lipomycetales</taxon>
        <taxon>Lipomycetaceae</taxon>
        <taxon>Lipomyces</taxon>
    </lineage>
</organism>
<reference evidence="1 2" key="1">
    <citation type="journal article" date="2016" name="Proc. Natl. Acad. Sci. U.S.A.">
        <title>Comparative genomics of biotechnologically important yeasts.</title>
        <authorList>
            <person name="Riley R."/>
            <person name="Haridas S."/>
            <person name="Wolfe K.H."/>
            <person name="Lopes M.R."/>
            <person name="Hittinger C.T."/>
            <person name="Goeker M."/>
            <person name="Salamov A.A."/>
            <person name="Wisecaver J.H."/>
            <person name="Long T.M."/>
            <person name="Calvey C.H."/>
            <person name="Aerts A.L."/>
            <person name="Barry K.W."/>
            <person name="Choi C."/>
            <person name="Clum A."/>
            <person name="Coughlan A.Y."/>
            <person name="Deshpande S."/>
            <person name="Douglass A.P."/>
            <person name="Hanson S.J."/>
            <person name="Klenk H.-P."/>
            <person name="LaButti K.M."/>
            <person name="Lapidus A."/>
            <person name="Lindquist E.A."/>
            <person name="Lipzen A.M."/>
            <person name="Meier-Kolthoff J.P."/>
            <person name="Ohm R.A."/>
            <person name="Otillar R.P."/>
            <person name="Pangilinan J.L."/>
            <person name="Peng Y."/>
            <person name="Rokas A."/>
            <person name="Rosa C.A."/>
            <person name="Scheuner C."/>
            <person name="Sibirny A.A."/>
            <person name="Slot J.C."/>
            <person name="Stielow J.B."/>
            <person name="Sun H."/>
            <person name="Kurtzman C.P."/>
            <person name="Blackwell M."/>
            <person name="Grigoriev I.V."/>
            <person name="Jeffries T.W."/>
        </authorList>
    </citation>
    <scope>NUCLEOTIDE SEQUENCE [LARGE SCALE GENOMIC DNA]</scope>
    <source>
        <strain evidence="1 2">NRRL Y-11557</strain>
    </source>
</reference>
<protein>
    <submittedName>
        <fullName evidence="1">Uncharacterized protein</fullName>
    </submittedName>
</protein>
<dbReference type="Proteomes" id="UP000094385">
    <property type="component" value="Unassembled WGS sequence"/>
</dbReference>
<dbReference type="AlphaFoldDB" id="A0A1E3Q0G2"/>
<dbReference type="EMBL" id="KV454298">
    <property type="protein sequence ID" value="ODQ71161.1"/>
    <property type="molecule type" value="Genomic_DNA"/>
</dbReference>
<sequence>MDETESPIKRYINRLTHVVECRVWNYRICVSIMENAAEILQAAEVRKRGKRVQLEGKFIT</sequence>
<keyword evidence="2" id="KW-1185">Reference proteome</keyword>
<name>A0A1E3Q0G2_LIPST</name>